<evidence type="ECO:0000313" key="2">
    <source>
        <dbReference type="Proteomes" id="UP000076532"/>
    </source>
</evidence>
<reference evidence="1 2" key="1">
    <citation type="journal article" date="2016" name="Mol. Biol. Evol.">
        <title>Comparative Genomics of Early-Diverging Mushroom-Forming Fungi Provides Insights into the Origins of Lignocellulose Decay Capabilities.</title>
        <authorList>
            <person name="Nagy L.G."/>
            <person name="Riley R."/>
            <person name="Tritt A."/>
            <person name="Adam C."/>
            <person name="Daum C."/>
            <person name="Floudas D."/>
            <person name="Sun H."/>
            <person name="Yadav J.S."/>
            <person name="Pangilinan J."/>
            <person name="Larsson K.H."/>
            <person name="Matsuura K."/>
            <person name="Barry K."/>
            <person name="Labutti K."/>
            <person name="Kuo R."/>
            <person name="Ohm R.A."/>
            <person name="Bhattacharya S.S."/>
            <person name="Shirouzu T."/>
            <person name="Yoshinaga Y."/>
            <person name="Martin F.M."/>
            <person name="Grigoriev I.V."/>
            <person name="Hibbett D.S."/>
        </authorList>
    </citation>
    <scope>NUCLEOTIDE SEQUENCE [LARGE SCALE GENOMIC DNA]</scope>
    <source>
        <strain evidence="1 2">CBS 109695</strain>
    </source>
</reference>
<name>A0A167SJ09_9AGAM</name>
<keyword evidence="2" id="KW-1185">Reference proteome</keyword>
<organism evidence="1 2">
    <name type="scientific">Athelia psychrophila</name>
    <dbReference type="NCBI Taxonomy" id="1759441"/>
    <lineage>
        <taxon>Eukaryota</taxon>
        <taxon>Fungi</taxon>
        <taxon>Dikarya</taxon>
        <taxon>Basidiomycota</taxon>
        <taxon>Agaricomycotina</taxon>
        <taxon>Agaricomycetes</taxon>
        <taxon>Agaricomycetidae</taxon>
        <taxon>Atheliales</taxon>
        <taxon>Atheliaceae</taxon>
        <taxon>Athelia</taxon>
    </lineage>
</organism>
<evidence type="ECO:0000313" key="1">
    <source>
        <dbReference type="EMBL" id="KZP01967.1"/>
    </source>
</evidence>
<protein>
    <submittedName>
        <fullName evidence="1">Uncharacterized protein</fullName>
    </submittedName>
</protein>
<dbReference type="AlphaFoldDB" id="A0A167SJ09"/>
<sequence>MPALLACRVFRDMRLKAWAMQEKNMPTLATLSTSGGSGMGIRQGQVEDCFSTEVVYEMTKINES</sequence>
<dbReference type="EMBL" id="KV419275">
    <property type="protein sequence ID" value="KZP01967.1"/>
    <property type="molecule type" value="Genomic_DNA"/>
</dbReference>
<proteinExistence type="predicted"/>
<dbReference type="Proteomes" id="UP000076532">
    <property type="component" value="Unassembled WGS sequence"/>
</dbReference>
<gene>
    <name evidence="1" type="ORF">FIBSPDRAFT_880657</name>
</gene>
<accession>A0A167SJ09</accession>